<gene>
    <name evidence="1" type="ORF">C7448_101105</name>
</gene>
<evidence type="ECO:0000313" key="2">
    <source>
        <dbReference type="Proteomes" id="UP000256884"/>
    </source>
</evidence>
<evidence type="ECO:0008006" key="3">
    <source>
        <dbReference type="Google" id="ProtNLM"/>
    </source>
</evidence>
<dbReference type="OrthoDB" id="679547at2"/>
<comment type="caution">
    <text evidence="1">The sequence shown here is derived from an EMBL/GenBank/DDBJ whole genome shotgun (WGS) entry which is preliminary data.</text>
</comment>
<name>A0A3E0IBG1_9FLAO</name>
<dbReference type="RefSeq" id="WP_115899415.1">
    <property type="nucleotide sequence ID" value="NZ_QUNS01000001.1"/>
</dbReference>
<protein>
    <recommendedName>
        <fullName evidence="3">MG2 domain-containing protein</fullName>
    </recommendedName>
</protein>
<evidence type="ECO:0000313" key="1">
    <source>
        <dbReference type="EMBL" id="REH56076.1"/>
    </source>
</evidence>
<proteinExistence type="predicted"/>
<organism evidence="1 2">
    <name type="scientific">Tenacibaculum gallaicum</name>
    <dbReference type="NCBI Taxonomy" id="561505"/>
    <lineage>
        <taxon>Bacteria</taxon>
        <taxon>Pseudomonadati</taxon>
        <taxon>Bacteroidota</taxon>
        <taxon>Flavobacteriia</taxon>
        <taxon>Flavobacteriales</taxon>
        <taxon>Flavobacteriaceae</taxon>
        <taxon>Tenacibaculum</taxon>
    </lineage>
</organism>
<dbReference type="Proteomes" id="UP000256884">
    <property type="component" value="Unassembled WGS sequence"/>
</dbReference>
<dbReference type="AlphaFoldDB" id="A0A3E0IBG1"/>
<dbReference type="EMBL" id="QUNS01000001">
    <property type="protein sequence ID" value="REH56076.1"/>
    <property type="molecule type" value="Genomic_DNA"/>
</dbReference>
<reference evidence="1 2" key="1">
    <citation type="submission" date="2018-08" db="EMBL/GenBank/DDBJ databases">
        <title>Genomic Encyclopedia of Type Strains, Phase IV (KMG-IV): sequencing the most valuable type-strain genomes for metagenomic binning, comparative biology and taxonomic classification.</title>
        <authorList>
            <person name="Goeker M."/>
        </authorList>
    </citation>
    <scope>NUCLEOTIDE SEQUENCE [LARGE SCALE GENOMIC DNA]</scope>
    <source>
        <strain evidence="1 2">DSM 18841</strain>
    </source>
</reference>
<sequence length="805" mass="92993">MKTELLFYKNLTKTLKLSLFINFLFIKTYSFTQQQKTNPVITNFQNYTSDYRELAYSQLNKSTYIKGETLGFCSYIIDKAKKTPSLLTKNLYCVITDENNHIIKGKLIKVNRGIAFNFFEIDSLFSSGKYTFKAYTNWMKNFDEPNTFVESFKVIDPEKNSYLKRKALSSAIDAQFLPEGGHLVNNIKTKVGVTIKDSNGYGIPNVAGKIYDSNNTLITTFKTNFLGIGNFSLLPKAKQNYIVKITHLDKEYKHTITGIKSKGVSIKLNRVNNKVLIELGTNQKTLKNIKNKPFKLTIHNGVIIKEAVIKFKETSFIKVIDYKKLLPGINIFTLFDEDNNPILERLFFNYKGIETLTLKEPKLSKKGDSLQIDIPFFQLSNRPKNNIHLSVSVLPKETKAYQKNHNIISYTHLQPYVKGYIENARYYFININRKKKYHLDNLLLTQGWSSYDWNSIFENNTSNHFAFENGITIKVNKNNINNSEFFISPLKLSNPSIINVQENKKYFVKDGLYPLNKESLKLSVLNKKGKLIKPDLYVQFSPNKIPLINNYLKTSLPPKNSYYSYEFKTNPFSYSEFDEYQNLDEAIISVNLRQQKIDKIQSKNWGDIYLIDDSHRRFNLRLANYITSYVMGFTVTGYMGQFILSNSSGKSSFSSAPPTVYLDDVIQSNLDFLHHFSMDDIDYMVANRHGFGEGMRGSNGVLKIYTRKTSSVKRKIDNNRKFNFPLTFSNNKKFYVPKYKTYHNSFYKEYGVIDWIPNANLDSSGNLNFKIHNPANTNITLFIEGITQDGKYIVAKKVLNIDSNK</sequence>
<accession>A0A3E0IBG1</accession>
<keyword evidence="2" id="KW-1185">Reference proteome</keyword>